<keyword evidence="2 7" id="KW-0813">Transport</keyword>
<dbReference type="PROSITE" id="PS50928">
    <property type="entry name" value="ABC_TM1"/>
    <property type="match status" value="1"/>
</dbReference>
<dbReference type="RefSeq" id="WP_106011976.1">
    <property type="nucleotide sequence ID" value="NZ_CP027226.1"/>
</dbReference>
<evidence type="ECO:0000256" key="7">
    <source>
        <dbReference type="RuleBase" id="RU363032"/>
    </source>
</evidence>
<protein>
    <submittedName>
        <fullName evidence="9">ABC transporter permease</fullName>
    </submittedName>
</protein>
<keyword evidence="5 7" id="KW-1133">Transmembrane helix</keyword>
<feature type="transmembrane region" description="Helical" evidence="7">
    <location>
        <begin position="245"/>
        <end position="267"/>
    </location>
</feature>
<feature type="transmembrane region" description="Helical" evidence="7">
    <location>
        <begin position="106"/>
        <end position="125"/>
    </location>
</feature>
<evidence type="ECO:0000256" key="1">
    <source>
        <dbReference type="ARBA" id="ARBA00004651"/>
    </source>
</evidence>
<organism evidence="9 10">
    <name type="scientific">Fastidiosipila sanguinis</name>
    <dbReference type="NCBI Taxonomy" id="236753"/>
    <lineage>
        <taxon>Bacteria</taxon>
        <taxon>Bacillati</taxon>
        <taxon>Bacillota</taxon>
        <taxon>Clostridia</taxon>
        <taxon>Eubacteriales</taxon>
        <taxon>Oscillospiraceae</taxon>
        <taxon>Fastidiosipila</taxon>
    </lineage>
</organism>
<gene>
    <name evidence="9" type="ORF">C5Q98_01505</name>
</gene>
<dbReference type="CDD" id="cd06261">
    <property type="entry name" value="TM_PBP2"/>
    <property type="match status" value="1"/>
</dbReference>
<feature type="transmembrane region" description="Helical" evidence="7">
    <location>
        <begin position="12"/>
        <end position="31"/>
    </location>
</feature>
<evidence type="ECO:0000256" key="4">
    <source>
        <dbReference type="ARBA" id="ARBA00022692"/>
    </source>
</evidence>
<dbReference type="GO" id="GO:0055085">
    <property type="term" value="P:transmembrane transport"/>
    <property type="evidence" value="ECO:0007669"/>
    <property type="project" value="InterPro"/>
</dbReference>
<keyword evidence="3" id="KW-1003">Cell membrane</keyword>
<evidence type="ECO:0000256" key="5">
    <source>
        <dbReference type="ARBA" id="ARBA00022989"/>
    </source>
</evidence>
<dbReference type="KEGG" id="fsa:C5Q98_01505"/>
<keyword evidence="4 7" id="KW-0812">Transmembrane</keyword>
<dbReference type="InterPro" id="IPR045621">
    <property type="entry name" value="BPD_transp_1_N"/>
</dbReference>
<evidence type="ECO:0000256" key="3">
    <source>
        <dbReference type="ARBA" id="ARBA00022475"/>
    </source>
</evidence>
<dbReference type="Pfam" id="PF00528">
    <property type="entry name" value="BPD_transp_1"/>
    <property type="match status" value="1"/>
</dbReference>
<dbReference type="OrthoDB" id="9806409at2"/>
<evidence type="ECO:0000313" key="9">
    <source>
        <dbReference type="EMBL" id="AVM41990.1"/>
    </source>
</evidence>
<feature type="transmembrane region" description="Helical" evidence="7">
    <location>
        <begin position="178"/>
        <end position="203"/>
    </location>
</feature>
<name>A0A2S0KLS7_9FIRM</name>
<proteinExistence type="inferred from homology"/>
<evidence type="ECO:0000256" key="2">
    <source>
        <dbReference type="ARBA" id="ARBA00022448"/>
    </source>
</evidence>
<dbReference type="InterPro" id="IPR035906">
    <property type="entry name" value="MetI-like_sf"/>
</dbReference>
<dbReference type="Pfam" id="PF19300">
    <property type="entry name" value="BPD_transp_1_N"/>
    <property type="match status" value="1"/>
</dbReference>
<dbReference type="EMBL" id="CP027226">
    <property type="protein sequence ID" value="AVM41990.1"/>
    <property type="molecule type" value="Genomic_DNA"/>
</dbReference>
<feature type="transmembrane region" description="Helical" evidence="7">
    <location>
        <begin position="287"/>
        <end position="313"/>
    </location>
</feature>
<evidence type="ECO:0000256" key="6">
    <source>
        <dbReference type="ARBA" id="ARBA00023136"/>
    </source>
</evidence>
<comment type="subcellular location">
    <subcellularLocation>
        <location evidence="1 7">Cell membrane</location>
        <topology evidence="1 7">Multi-pass membrane protein</topology>
    </subcellularLocation>
</comment>
<evidence type="ECO:0000313" key="10">
    <source>
        <dbReference type="Proteomes" id="UP000237947"/>
    </source>
</evidence>
<dbReference type="InterPro" id="IPR000515">
    <property type="entry name" value="MetI-like"/>
</dbReference>
<reference evidence="10" key="1">
    <citation type="submission" date="2018-02" db="EMBL/GenBank/DDBJ databases">
        <authorList>
            <person name="Holder M.E."/>
            <person name="Ajami N.J."/>
            <person name="Petrosino J.F."/>
        </authorList>
    </citation>
    <scope>NUCLEOTIDE SEQUENCE [LARGE SCALE GENOMIC DNA]</scope>
    <source>
        <strain evidence="10">CCUG 47711</strain>
    </source>
</reference>
<evidence type="ECO:0000259" key="8">
    <source>
        <dbReference type="PROSITE" id="PS50928"/>
    </source>
</evidence>
<dbReference type="GO" id="GO:0005886">
    <property type="term" value="C:plasma membrane"/>
    <property type="evidence" value="ECO:0007669"/>
    <property type="project" value="UniProtKB-SubCell"/>
</dbReference>
<sequence>MRNSTVKYVIKRVLLALMTAFIIMFISFVFIKMLEPEVPMLGTEAQNEMARREALGYNKPILVQFGIYLRNIITSWDWGTSWEISYLTPVTEIIVKRLPPTVILNVYSALFSLPLGIVLGVIAALRKNTWLDHTISTVVMLFVSVPSFVYAFLLQYIVGFRLGWLPLIVSSVADSGGWFTWVMFKSMIMPILSLSFGIIAGYARLTRAELVESLTSDYMLLARTKGLNKTQATVRHALKNAMVPILPSIVASFLSVLGGSMIIEKIFAVNGIGGLMISAINSRDYDVFVATTMFYTIIGLLANIVVDLSYGFLDPRIRIGER</sequence>
<dbReference type="SUPFAM" id="SSF161098">
    <property type="entry name" value="MetI-like"/>
    <property type="match status" value="1"/>
</dbReference>
<dbReference type="PANTHER" id="PTHR43163:SF6">
    <property type="entry name" value="DIPEPTIDE TRANSPORT SYSTEM PERMEASE PROTEIN DPPB-RELATED"/>
    <property type="match status" value="1"/>
</dbReference>
<comment type="similarity">
    <text evidence="7">Belongs to the binding-protein-dependent transport system permease family.</text>
</comment>
<dbReference type="Proteomes" id="UP000237947">
    <property type="component" value="Chromosome"/>
</dbReference>
<dbReference type="AlphaFoldDB" id="A0A2S0KLS7"/>
<feature type="domain" description="ABC transmembrane type-1" evidence="8">
    <location>
        <begin position="98"/>
        <end position="306"/>
    </location>
</feature>
<keyword evidence="6 7" id="KW-0472">Membrane</keyword>
<keyword evidence="10" id="KW-1185">Reference proteome</keyword>
<feature type="transmembrane region" description="Helical" evidence="7">
    <location>
        <begin position="137"/>
        <end position="158"/>
    </location>
</feature>
<dbReference type="Gene3D" id="1.10.3720.10">
    <property type="entry name" value="MetI-like"/>
    <property type="match status" value="1"/>
</dbReference>
<accession>A0A2S0KLS7</accession>
<dbReference type="PANTHER" id="PTHR43163">
    <property type="entry name" value="DIPEPTIDE TRANSPORT SYSTEM PERMEASE PROTEIN DPPB-RELATED"/>
    <property type="match status" value="1"/>
</dbReference>